<reference evidence="2" key="1">
    <citation type="submission" date="2020-11" db="EMBL/GenBank/DDBJ databases">
        <authorList>
            <person name="Tran Van P."/>
        </authorList>
    </citation>
    <scope>NUCLEOTIDE SEQUENCE</scope>
</reference>
<dbReference type="InterPro" id="IPR013783">
    <property type="entry name" value="Ig-like_fold"/>
</dbReference>
<dbReference type="AlphaFoldDB" id="A0A7R9QP83"/>
<feature type="domain" description="Ig-like" evidence="1">
    <location>
        <begin position="49"/>
        <end position="166"/>
    </location>
</feature>
<sequence length="190" mass="21234">MPQFRCSSIITQIYGVNFEELVIEEHGKYAGLQQTEGDYETLGEQYSPPQIHGHNIKYSIGDVVDLNCSTTAVSPPPLLEWFINGREALKTQLIIYSKPKEPNANLMFSSSIYDNFADFEAHRKGSVLGLRFQITKEHYQTSDGKLRLRCSATHATIIGTDTTELVLFSGGRQSSSLFASYATANDMQQI</sequence>
<organism evidence="2">
    <name type="scientific">Oppiella nova</name>
    <dbReference type="NCBI Taxonomy" id="334625"/>
    <lineage>
        <taxon>Eukaryota</taxon>
        <taxon>Metazoa</taxon>
        <taxon>Ecdysozoa</taxon>
        <taxon>Arthropoda</taxon>
        <taxon>Chelicerata</taxon>
        <taxon>Arachnida</taxon>
        <taxon>Acari</taxon>
        <taxon>Acariformes</taxon>
        <taxon>Sarcoptiformes</taxon>
        <taxon>Oribatida</taxon>
        <taxon>Brachypylina</taxon>
        <taxon>Oppioidea</taxon>
        <taxon>Oppiidae</taxon>
        <taxon>Oppiella</taxon>
    </lineage>
</organism>
<protein>
    <recommendedName>
        <fullName evidence="1">Ig-like domain-containing protein</fullName>
    </recommendedName>
</protein>
<gene>
    <name evidence="2" type="ORF">ONB1V03_LOCUS9861</name>
</gene>
<dbReference type="SUPFAM" id="SSF48726">
    <property type="entry name" value="Immunoglobulin"/>
    <property type="match status" value="1"/>
</dbReference>
<evidence type="ECO:0000313" key="3">
    <source>
        <dbReference type="Proteomes" id="UP000728032"/>
    </source>
</evidence>
<evidence type="ECO:0000259" key="1">
    <source>
        <dbReference type="PROSITE" id="PS50835"/>
    </source>
</evidence>
<accession>A0A7R9QP83</accession>
<dbReference type="InterPro" id="IPR036179">
    <property type="entry name" value="Ig-like_dom_sf"/>
</dbReference>
<keyword evidence="3" id="KW-1185">Reference proteome</keyword>
<dbReference type="OrthoDB" id="6488088at2759"/>
<dbReference type="PANTHER" id="PTHR21261:SF15">
    <property type="entry name" value="BEATEN PATH IIIA, ISOFORM D-RELATED"/>
    <property type="match status" value="1"/>
</dbReference>
<proteinExistence type="predicted"/>
<dbReference type="PANTHER" id="PTHR21261">
    <property type="entry name" value="BEAT PROTEIN"/>
    <property type="match status" value="1"/>
</dbReference>
<dbReference type="PROSITE" id="PS50835">
    <property type="entry name" value="IG_LIKE"/>
    <property type="match status" value="1"/>
</dbReference>
<dbReference type="EMBL" id="OC921211">
    <property type="protein sequence ID" value="CAD7653204.1"/>
    <property type="molecule type" value="Genomic_DNA"/>
</dbReference>
<dbReference type="EMBL" id="CAJPVJ010006386">
    <property type="protein sequence ID" value="CAG2170391.1"/>
    <property type="molecule type" value="Genomic_DNA"/>
</dbReference>
<evidence type="ECO:0000313" key="2">
    <source>
        <dbReference type="EMBL" id="CAD7653204.1"/>
    </source>
</evidence>
<dbReference type="Proteomes" id="UP000728032">
    <property type="component" value="Unassembled WGS sequence"/>
</dbReference>
<name>A0A7R9QP83_9ACAR</name>
<dbReference type="InterPro" id="IPR007110">
    <property type="entry name" value="Ig-like_dom"/>
</dbReference>
<dbReference type="Gene3D" id="2.60.40.10">
    <property type="entry name" value="Immunoglobulins"/>
    <property type="match status" value="1"/>
</dbReference>